<evidence type="ECO:0000256" key="3">
    <source>
        <dbReference type="ARBA" id="ARBA00022946"/>
    </source>
</evidence>
<dbReference type="AGR" id="Xenbase:XB-GENE-6488262"/>
<evidence type="ECO:0000256" key="4">
    <source>
        <dbReference type="ARBA" id="ARBA00022980"/>
    </source>
</evidence>
<evidence type="ECO:0000256" key="6">
    <source>
        <dbReference type="ARBA" id="ARBA00023274"/>
    </source>
</evidence>
<evidence type="ECO:0000256" key="1">
    <source>
        <dbReference type="ARBA" id="ARBA00004173"/>
    </source>
</evidence>
<dbReference type="PANTHER" id="PTHR13450:SF4">
    <property type="entry name" value="LARGE RIBOSOMAL SUBUNIT PROTEIN ML42"/>
    <property type="match status" value="1"/>
</dbReference>
<protein>
    <recommendedName>
        <fullName evidence="7">Large ribosomal subunit protein mL42</fullName>
    </recommendedName>
</protein>
<evidence type="ECO:0000256" key="2">
    <source>
        <dbReference type="ARBA" id="ARBA00005556"/>
    </source>
</evidence>
<evidence type="ECO:0000313" key="8">
    <source>
        <dbReference type="Proteomes" id="UP000186698"/>
    </source>
</evidence>
<accession>A0A1L8GUR3</accession>
<dbReference type="PANTHER" id="PTHR13450">
    <property type="entry name" value="MITOCHONDRIAL 39S RIBOSOMAL PROTEIN L42"/>
    <property type="match status" value="1"/>
</dbReference>
<reference evidence="9" key="2">
    <citation type="submission" date="2025-08" db="UniProtKB">
        <authorList>
            <consortium name="RefSeq"/>
        </authorList>
    </citation>
    <scope>IDENTIFICATION</scope>
    <source>
        <strain evidence="9">J_2021</strain>
        <tissue evidence="9">Erythrocytes</tissue>
    </source>
</reference>
<keyword evidence="6" id="KW-0687">Ribonucleoprotein</keyword>
<keyword evidence="5" id="KW-0496">Mitochondrion</keyword>
<dbReference type="KEGG" id="xla:108713174"/>
<evidence type="ECO:0000313" key="10">
    <source>
        <dbReference type="Xenbase" id="XB-GENE-6488262"/>
    </source>
</evidence>
<organism evidence="8 9">
    <name type="scientific">Xenopus laevis</name>
    <name type="common">African clawed frog</name>
    <dbReference type="NCBI Taxonomy" id="8355"/>
    <lineage>
        <taxon>Eukaryota</taxon>
        <taxon>Metazoa</taxon>
        <taxon>Chordata</taxon>
        <taxon>Craniata</taxon>
        <taxon>Vertebrata</taxon>
        <taxon>Euteleostomi</taxon>
        <taxon>Amphibia</taxon>
        <taxon>Batrachia</taxon>
        <taxon>Anura</taxon>
        <taxon>Pipoidea</taxon>
        <taxon>Pipidae</taxon>
        <taxon>Xenopodinae</taxon>
        <taxon>Xenopus</taxon>
        <taxon>Xenopus</taxon>
    </lineage>
</organism>
<dbReference type="OrthoDB" id="1107506at2759"/>
<evidence type="ECO:0000256" key="5">
    <source>
        <dbReference type="ARBA" id="ARBA00023128"/>
    </source>
</evidence>
<dbReference type="Pfam" id="PF10210">
    <property type="entry name" value="MRP-S32"/>
    <property type="match status" value="1"/>
</dbReference>
<dbReference type="Xenbase" id="XB-GENE-6488262">
    <property type="gene designation" value="mrpl42.S"/>
</dbReference>
<proteinExistence type="inferred from homology"/>
<dbReference type="CTD" id="108713174"/>
<dbReference type="Proteomes" id="UP000186698">
    <property type="component" value="Chromosome 3S"/>
</dbReference>
<gene>
    <name evidence="9 10" type="primary">mrpl42.S</name>
</gene>
<comment type="similarity">
    <text evidence="2">Belongs to the mitochondrion-specific ribosomal protein mL42 family.</text>
</comment>
<name>A0A1L8GUR3_XENLA</name>
<evidence type="ECO:0000313" key="9">
    <source>
        <dbReference type="RefSeq" id="XP_018111503.1"/>
    </source>
</evidence>
<dbReference type="Bgee" id="108713174">
    <property type="expression patterns" value="Expressed in oocyte and 19 other cell types or tissues"/>
</dbReference>
<comment type="subcellular location">
    <subcellularLocation>
        <location evidence="1">Mitochondrion</location>
    </subcellularLocation>
</comment>
<evidence type="ECO:0000256" key="7">
    <source>
        <dbReference type="ARBA" id="ARBA00035189"/>
    </source>
</evidence>
<dbReference type="RefSeq" id="XP_018111503.1">
    <property type="nucleotide sequence ID" value="XM_018256014.2"/>
</dbReference>
<dbReference type="GeneID" id="108713174"/>
<dbReference type="PaxDb" id="8355-A0A1L8GUR3"/>
<dbReference type="AlphaFoldDB" id="A0A1L8GUR3"/>
<reference evidence="8" key="1">
    <citation type="submission" date="2024-06" db="UniProtKB">
        <authorList>
            <consortium name="RefSeq"/>
        </authorList>
    </citation>
    <scope>NUCLEOTIDE SEQUENCE [LARGE SCALE GENOMIC DNA]</scope>
    <source>
        <strain evidence="8">J_2021</strain>
    </source>
</reference>
<dbReference type="GO" id="GO:0005762">
    <property type="term" value="C:mitochondrial large ribosomal subunit"/>
    <property type="evidence" value="ECO:0000318"/>
    <property type="project" value="GO_Central"/>
</dbReference>
<dbReference type="InterPro" id="IPR019346">
    <property type="entry name" value="Ribosomal_mL42"/>
</dbReference>
<dbReference type="OMA" id="MSMATTG"/>
<sequence length="153" mass="17515">MAAALVTAGRLRTLSCAALRSGLSAVCRFRHKEPIADGITNPLRYKSTYSALPDDYNCKVELALTSDGKTIVCYHPSVEVPYEHTKPLPQKDPLTSHTETHELVLKARLNDVKAKPEPTIEELSKMFYTTKHRWYPVGQYHRRRMKQEHPKDR</sequence>
<keyword evidence="8" id="KW-1185">Reference proteome</keyword>
<keyword evidence="4 9" id="KW-0689">Ribosomal protein</keyword>
<keyword evidence="3" id="KW-0809">Transit peptide</keyword>
<dbReference type="STRING" id="8355.A0A1L8GUR3"/>